<evidence type="ECO:0000313" key="2">
    <source>
        <dbReference type="EMBL" id="CAE8598338.1"/>
    </source>
</evidence>
<dbReference type="Proteomes" id="UP000654075">
    <property type="component" value="Unassembled WGS sequence"/>
</dbReference>
<dbReference type="EMBL" id="CAJNNW010026336">
    <property type="protein sequence ID" value="CAE8684605.1"/>
    <property type="molecule type" value="Genomic_DNA"/>
</dbReference>
<comment type="caution">
    <text evidence="3">The sequence shown here is derived from an EMBL/GenBank/DDBJ whole genome shotgun (WGS) entry which is preliminary data.</text>
</comment>
<evidence type="ECO:0000313" key="4">
    <source>
        <dbReference type="Proteomes" id="UP000626109"/>
    </source>
</evidence>
<dbReference type="EMBL" id="CAJNNV010010189">
    <property type="protein sequence ID" value="CAE8598338.1"/>
    <property type="molecule type" value="Genomic_DNA"/>
</dbReference>
<protein>
    <submittedName>
        <fullName evidence="3">Uncharacterized protein</fullName>
    </submittedName>
</protein>
<sequence length="508" mass="55105">MRSQLLLMALAVSAATAVEKPDGTCGYQCKADSECGGCGSSGRCSCPDGLDIKFAAIECSCVSAPPGAPAAPAADVADSVWPQKWTAAVDAWCYGDFSEKTSTAHGKFYYDEVLQRCRADWKPYINGKDATQVWVADVANGTSNYYVAFGPVCISFGVTDPGQAGKPFVGIERADWMKQCSDGGWGKYVGREQVLVGGKEEWVDHWSCRLDYEAANQSITFQNWHSLGLGSVPKGLPIRVTGGNSAPNPTKGSPRMNSVWYSDFVTGDDATKADDFNKPNFGLCVPVGKEEVEEFFGHSPTTDHVFSPDFHHRAHYLLHAKPGLKDLTRAKRRVPGAAFRGDDFAQSMQKLNGLLRKESGLTTAPCSNLTLEQLHETQQALFAARAPALDGVYVGASDTRRMAHGSLEELVAEQQAQLALHAERPELAAKSRDGICHEVVMWFIHHLTAPAKEEVKSHLMLPLLPEVKHDDVAGADSETGRVHERYTQQVSCAVCHVTSTAEAVTINI</sequence>
<proteinExistence type="predicted"/>
<feature type="chain" id="PRO_5036222185" evidence="1">
    <location>
        <begin position="18"/>
        <end position="508"/>
    </location>
</feature>
<evidence type="ECO:0000313" key="3">
    <source>
        <dbReference type="EMBL" id="CAE8684605.1"/>
    </source>
</evidence>
<gene>
    <name evidence="2" type="ORF">PGLA1383_LOCUS16748</name>
    <name evidence="3" type="ORF">PGLA2088_LOCUS24018</name>
</gene>
<dbReference type="Proteomes" id="UP000626109">
    <property type="component" value="Unassembled WGS sequence"/>
</dbReference>
<reference evidence="3" key="1">
    <citation type="submission" date="2021-02" db="EMBL/GenBank/DDBJ databases">
        <authorList>
            <person name="Dougan E. K."/>
            <person name="Rhodes N."/>
            <person name="Thang M."/>
            <person name="Chan C."/>
        </authorList>
    </citation>
    <scope>NUCLEOTIDE SEQUENCE</scope>
</reference>
<keyword evidence="5" id="KW-1185">Reference proteome</keyword>
<name>A0A813JUG5_POLGL</name>
<evidence type="ECO:0000313" key="5">
    <source>
        <dbReference type="Proteomes" id="UP000654075"/>
    </source>
</evidence>
<organism evidence="3 4">
    <name type="scientific">Polarella glacialis</name>
    <name type="common">Dinoflagellate</name>
    <dbReference type="NCBI Taxonomy" id="89957"/>
    <lineage>
        <taxon>Eukaryota</taxon>
        <taxon>Sar</taxon>
        <taxon>Alveolata</taxon>
        <taxon>Dinophyceae</taxon>
        <taxon>Suessiales</taxon>
        <taxon>Suessiaceae</taxon>
        <taxon>Polarella</taxon>
    </lineage>
</organism>
<dbReference type="AlphaFoldDB" id="A0A813JUG5"/>
<feature type="signal peptide" evidence="1">
    <location>
        <begin position="1"/>
        <end position="17"/>
    </location>
</feature>
<keyword evidence="1" id="KW-0732">Signal</keyword>
<evidence type="ECO:0000256" key="1">
    <source>
        <dbReference type="SAM" id="SignalP"/>
    </source>
</evidence>
<accession>A0A813JUG5</accession>